<evidence type="ECO:0000313" key="10">
    <source>
        <dbReference type="EMBL" id="QBR03992.1"/>
    </source>
</evidence>
<keyword evidence="4 8" id="KW-0812">Transmembrane</keyword>
<dbReference type="AlphaFoldDB" id="A0A4P7DB30"/>
<evidence type="ECO:0000256" key="2">
    <source>
        <dbReference type="ARBA" id="ARBA00010992"/>
    </source>
</evidence>
<dbReference type="PANTHER" id="PTHR23511">
    <property type="entry name" value="SYNAPTIC VESICLE GLYCOPROTEIN 2"/>
    <property type="match status" value="1"/>
</dbReference>
<dbReference type="InterPro" id="IPR005828">
    <property type="entry name" value="MFS_sugar_transport-like"/>
</dbReference>
<evidence type="ECO:0000256" key="4">
    <source>
        <dbReference type="ARBA" id="ARBA00022692"/>
    </source>
</evidence>
<evidence type="ECO:0000256" key="8">
    <source>
        <dbReference type="SAM" id="Phobius"/>
    </source>
</evidence>
<evidence type="ECO:0000256" key="6">
    <source>
        <dbReference type="ARBA" id="ARBA00023136"/>
    </source>
</evidence>
<dbReference type="Gene3D" id="1.20.1250.20">
    <property type="entry name" value="MFS general substrate transporter like domains"/>
    <property type="match status" value="1"/>
</dbReference>
<name>A0A4P7DB30_9BURK</name>
<protein>
    <submittedName>
        <fullName evidence="10">MFS transporter</fullName>
    </submittedName>
</protein>
<evidence type="ECO:0000256" key="1">
    <source>
        <dbReference type="ARBA" id="ARBA00004141"/>
    </source>
</evidence>
<feature type="transmembrane region" description="Helical" evidence="8">
    <location>
        <begin position="66"/>
        <end position="85"/>
    </location>
</feature>
<sequence length="479" mass="51660">MHCTHTSAKFNLLARLDRLPVMATHYLWAALLAANLMLEYYDNAIFAYAIPTIKKHTNLSLEQIGFVTRAFFVGSIIGALMGGVLSDKRGRRSVLVWATVLYSLGALATAFAPGYETMLAARAITGIGVQAATSVLLVYVAEMFPRRARGRFASVVLMGYVVAGIGAAALTMFVLPHGSPNAWRHLLVAGSVGLLIAPVVRFVLPESVRWYAAKGQFDRAEAIVGDLEARALRKGSLDEPELAAVPGNAKEPTLRELLKHKAVRRTVAVLAISYFGTYLGYYLYATWSAYALINGLKYSEEQAYYVAFLWNVIYGVTPFLTMRLLDRSERKSTILVTSILSALSLVVLGISTNSWVVIGAGGFAAVITGMVINAYFTYIPETIPTQLRALGSGIVISGGRFGGAASGVLGAALFSRGSMEGVMLAAAACYIVFSIPVLLYGPRTTNRSLELVTSEELNSVEETRRSPSADRAAEDVRTS</sequence>
<dbReference type="PROSITE" id="PS50850">
    <property type="entry name" value="MFS"/>
    <property type="match status" value="1"/>
</dbReference>
<feature type="transmembrane region" description="Helical" evidence="8">
    <location>
        <begin position="390"/>
        <end position="415"/>
    </location>
</feature>
<feature type="transmembrane region" description="Helical" evidence="8">
    <location>
        <begin position="182"/>
        <end position="204"/>
    </location>
</feature>
<evidence type="ECO:0000259" key="9">
    <source>
        <dbReference type="PROSITE" id="PS50850"/>
    </source>
</evidence>
<feature type="transmembrane region" description="Helical" evidence="8">
    <location>
        <begin position="356"/>
        <end position="378"/>
    </location>
</feature>
<comment type="similarity">
    <text evidence="2">Belongs to the major facilitator superfamily. Sugar transporter (TC 2.A.1.1) family.</text>
</comment>
<dbReference type="PANTHER" id="PTHR23511:SF34">
    <property type="entry name" value="SYNAPTIC VESICLE GLYCOPROTEIN 2"/>
    <property type="match status" value="1"/>
</dbReference>
<evidence type="ECO:0000313" key="11">
    <source>
        <dbReference type="Proteomes" id="UP000295727"/>
    </source>
</evidence>
<accession>A0A4P7DB30</accession>
<keyword evidence="10" id="KW-0614">Plasmid</keyword>
<feature type="transmembrane region" description="Helical" evidence="8">
    <location>
        <begin position="119"/>
        <end position="140"/>
    </location>
</feature>
<dbReference type="CDD" id="cd17316">
    <property type="entry name" value="MFS_SV2_like"/>
    <property type="match status" value="1"/>
</dbReference>
<dbReference type="Pfam" id="PF00083">
    <property type="entry name" value="Sugar_tr"/>
    <property type="match status" value="1"/>
</dbReference>
<dbReference type="GO" id="GO:0016020">
    <property type="term" value="C:membrane"/>
    <property type="evidence" value="ECO:0007669"/>
    <property type="project" value="UniProtKB-SubCell"/>
</dbReference>
<dbReference type="GO" id="GO:0022857">
    <property type="term" value="F:transmembrane transporter activity"/>
    <property type="evidence" value="ECO:0007669"/>
    <property type="project" value="InterPro"/>
</dbReference>
<reference evidence="10 11" key="1">
    <citation type="submission" date="2019-03" db="EMBL/GenBank/DDBJ databases">
        <title>Paraburkholderia sp. 7MH5, isolated from subtropical forest soil.</title>
        <authorList>
            <person name="Gao Z.-H."/>
            <person name="Qiu L.-H."/>
        </authorList>
    </citation>
    <scope>NUCLEOTIDE SEQUENCE [LARGE SCALE GENOMIC DNA]</scope>
    <source>
        <strain evidence="10 11">7MH5</strain>
        <plasmid evidence="10 11">unnamed1</plasmid>
    </source>
</reference>
<keyword evidence="3" id="KW-0813">Transport</keyword>
<feature type="transmembrane region" description="Helical" evidence="8">
    <location>
        <begin position="332"/>
        <end position="350"/>
    </location>
</feature>
<feature type="compositionally biased region" description="Basic and acidic residues" evidence="7">
    <location>
        <begin position="461"/>
        <end position="479"/>
    </location>
</feature>
<evidence type="ECO:0000256" key="5">
    <source>
        <dbReference type="ARBA" id="ARBA00022989"/>
    </source>
</evidence>
<dbReference type="InterPro" id="IPR036259">
    <property type="entry name" value="MFS_trans_sf"/>
</dbReference>
<dbReference type="RefSeq" id="WP_134759943.1">
    <property type="nucleotide sequence ID" value="NZ_CP038152.1"/>
</dbReference>
<organism evidence="10 11">
    <name type="scientific">Paraburkholderia pallida</name>
    <dbReference type="NCBI Taxonomy" id="2547399"/>
    <lineage>
        <taxon>Bacteria</taxon>
        <taxon>Pseudomonadati</taxon>
        <taxon>Pseudomonadota</taxon>
        <taxon>Betaproteobacteria</taxon>
        <taxon>Burkholderiales</taxon>
        <taxon>Burkholderiaceae</taxon>
        <taxon>Paraburkholderia</taxon>
    </lineage>
</organism>
<dbReference type="EMBL" id="CP038152">
    <property type="protein sequence ID" value="QBR03992.1"/>
    <property type="molecule type" value="Genomic_DNA"/>
</dbReference>
<keyword evidence="11" id="KW-1185">Reference proteome</keyword>
<keyword evidence="5 8" id="KW-1133">Transmembrane helix</keyword>
<gene>
    <name evidence="10" type="ORF">E1956_43085</name>
</gene>
<evidence type="ECO:0000256" key="3">
    <source>
        <dbReference type="ARBA" id="ARBA00022448"/>
    </source>
</evidence>
<proteinExistence type="inferred from homology"/>
<dbReference type="Proteomes" id="UP000295727">
    <property type="component" value="Plasmid unnamed1"/>
</dbReference>
<dbReference type="InterPro" id="IPR020846">
    <property type="entry name" value="MFS_dom"/>
</dbReference>
<evidence type="ECO:0000256" key="7">
    <source>
        <dbReference type="SAM" id="MobiDB-lite"/>
    </source>
</evidence>
<dbReference type="SUPFAM" id="SSF103473">
    <property type="entry name" value="MFS general substrate transporter"/>
    <property type="match status" value="1"/>
</dbReference>
<feature type="transmembrane region" description="Helical" evidence="8">
    <location>
        <begin position="267"/>
        <end position="284"/>
    </location>
</feature>
<comment type="subcellular location">
    <subcellularLocation>
        <location evidence="1">Membrane</location>
        <topology evidence="1">Multi-pass membrane protein</topology>
    </subcellularLocation>
</comment>
<keyword evidence="6 8" id="KW-0472">Membrane</keyword>
<dbReference type="KEGG" id="ppai:E1956_43085"/>
<feature type="region of interest" description="Disordered" evidence="7">
    <location>
        <begin position="459"/>
        <end position="479"/>
    </location>
</feature>
<geneLocation type="plasmid" evidence="10 11">
    <name>unnamed1</name>
</geneLocation>
<feature type="transmembrane region" description="Helical" evidence="8">
    <location>
        <begin position="421"/>
        <end position="441"/>
    </location>
</feature>
<feature type="transmembrane region" description="Helical" evidence="8">
    <location>
        <begin position="19"/>
        <end position="38"/>
    </location>
</feature>
<dbReference type="OrthoDB" id="7066727at2"/>
<feature type="transmembrane region" description="Helical" evidence="8">
    <location>
        <begin position="304"/>
        <end position="325"/>
    </location>
</feature>
<feature type="domain" description="Major facilitator superfamily (MFS) profile" evidence="9">
    <location>
        <begin position="28"/>
        <end position="445"/>
    </location>
</feature>
<feature type="transmembrane region" description="Helical" evidence="8">
    <location>
        <begin position="94"/>
        <end position="113"/>
    </location>
</feature>
<feature type="transmembrane region" description="Helical" evidence="8">
    <location>
        <begin position="152"/>
        <end position="176"/>
    </location>
</feature>